<keyword evidence="12 18" id="KW-0010">Activator</keyword>
<dbReference type="GO" id="GO:0008270">
    <property type="term" value="F:zinc ion binding"/>
    <property type="evidence" value="ECO:0007669"/>
    <property type="project" value="UniProtKB-KW"/>
</dbReference>
<keyword evidence="11 18" id="KW-0238">DNA-binding</keyword>
<keyword evidence="3 18" id="KW-1048">Host nucleus</keyword>
<evidence type="ECO:0000256" key="12">
    <source>
        <dbReference type="ARBA" id="ARBA00023159"/>
    </source>
</evidence>
<evidence type="ECO:0000256" key="6">
    <source>
        <dbReference type="ARBA" id="ARBA00022723"/>
    </source>
</evidence>
<name>A0AAU6S5C6_9PAPI</name>
<reference evidence="20" key="1">
    <citation type="journal article" date="2024" name="Microbiol. Spectr.">
        <title>Full-genome sequencing of dozens of new DNA viruses found in Spanish bat feces.</title>
        <authorList>
            <person name="Buigues J."/>
            <person name="Vinals A."/>
            <person name="Martinez-Recio R."/>
            <person name="Monros J.S."/>
            <person name="Sanjuan R."/>
            <person name="Cuevas J.M."/>
        </authorList>
    </citation>
    <scope>NUCLEOTIDE SEQUENCE</scope>
    <source>
        <strain evidence="20">MAVG45</strain>
    </source>
</reference>
<dbReference type="GO" id="GO:0019904">
    <property type="term" value="F:protein domain specific binding"/>
    <property type="evidence" value="ECO:0007669"/>
    <property type="project" value="UniProtKB-UniRule"/>
</dbReference>
<evidence type="ECO:0000256" key="10">
    <source>
        <dbReference type="ARBA" id="ARBA00023015"/>
    </source>
</evidence>
<evidence type="ECO:0000256" key="17">
    <source>
        <dbReference type="ARBA" id="ARBA00023309"/>
    </source>
</evidence>
<keyword evidence="13 18" id="KW-0804">Transcription</keyword>
<proteinExistence type="inferred from homology"/>
<protein>
    <recommendedName>
        <fullName evidence="18 19">Protein E7</fullName>
    </recommendedName>
</protein>
<dbReference type="PIRSF" id="PIRSF003407">
    <property type="entry name" value="Papvi_E7"/>
    <property type="match status" value="1"/>
</dbReference>
<comment type="domain">
    <text evidence="18">The E7 terminal domain is an intrinsically disordered domain, whose flexibility and conformational transitions confer target adaptability to the oncoprotein. It allows adaptation to a variety of protein targets and exposes the PEST degradation sequence that regulates its turnover in the cell.</text>
</comment>
<evidence type="ECO:0000256" key="1">
    <source>
        <dbReference type="ARBA" id="ARBA00022504"/>
    </source>
</evidence>
<evidence type="ECO:0000256" key="18">
    <source>
        <dbReference type="HAMAP-Rule" id="MF_04004"/>
    </source>
</evidence>
<evidence type="ECO:0000256" key="2">
    <source>
        <dbReference type="ARBA" id="ARBA00022518"/>
    </source>
</evidence>
<dbReference type="GO" id="GO:0052170">
    <property type="term" value="P:symbiont-mediated suppression of host innate immune response"/>
    <property type="evidence" value="ECO:0007669"/>
    <property type="project" value="UniProtKB-KW"/>
</dbReference>
<keyword evidence="10 18" id="KW-0805">Transcription regulation</keyword>
<comment type="caution">
    <text evidence="18">Lacks conserved residue(s) required for the propagation of feature annotation.</text>
</comment>
<keyword evidence="9 18" id="KW-0862">Zinc</keyword>
<evidence type="ECO:0000256" key="15">
    <source>
        <dbReference type="ARBA" id="ARBA00023258"/>
    </source>
</evidence>
<comment type="subunit">
    <text evidence="18">Homodimer. Homooligomer. Interacts with host RB1; this interaction induces dissociation of RB1-E2F1 complex thereby disrupting RB1 activity. Interacts with host EP300; this interaction represses EP300 transcriptional activity. Interacts with protein E2; this interaction inhibits E7 oncogenic activity. Interacts with host TMEM173/STING; this interaction impairs the ability of TMEM173/STING to sense cytosolic DNA and promote the production of type I interferon (IFN-alpha and IFN-beta).</text>
</comment>
<keyword evidence="7 18" id="KW-0863">Zinc-finger</keyword>
<keyword evidence="16 18" id="KW-0899">Viral immunoevasion</keyword>
<keyword evidence="14 18" id="KW-1035">Host cytoplasm</keyword>
<dbReference type="Gene3D" id="3.30.160.330">
    <property type="match status" value="1"/>
</dbReference>
<dbReference type="HAMAP" id="MF_04004">
    <property type="entry name" value="PPV_E7"/>
    <property type="match status" value="1"/>
</dbReference>
<evidence type="ECO:0000256" key="14">
    <source>
        <dbReference type="ARBA" id="ARBA00023200"/>
    </source>
</evidence>
<keyword evidence="6 18" id="KW-0479">Metal-binding</keyword>
<keyword evidence="8 18" id="KW-1114">Inhibition of host interferon signaling pathway by virus</keyword>
<dbReference type="GO" id="GO:0003677">
    <property type="term" value="F:DNA binding"/>
    <property type="evidence" value="ECO:0007669"/>
    <property type="project" value="UniProtKB-UniRule"/>
</dbReference>
<keyword evidence="1 18" id="KW-1121">Modulation of host cell cycle by virus</keyword>
<dbReference type="Pfam" id="PF00527">
    <property type="entry name" value="E7"/>
    <property type="match status" value="1"/>
</dbReference>
<dbReference type="GO" id="GO:0003700">
    <property type="term" value="F:DNA-binding transcription factor activity"/>
    <property type="evidence" value="ECO:0007669"/>
    <property type="project" value="UniProtKB-UniRule"/>
</dbReference>
<evidence type="ECO:0000256" key="9">
    <source>
        <dbReference type="ARBA" id="ARBA00022833"/>
    </source>
</evidence>
<evidence type="ECO:0000313" key="20">
    <source>
        <dbReference type="EMBL" id="WZK92927.1"/>
    </source>
</evidence>
<evidence type="ECO:0000256" key="5">
    <source>
        <dbReference type="ARBA" id="ARBA00022632"/>
    </source>
</evidence>
<comment type="similarity">
    <text evidence="18 19">Belongs to the papillomaviridae E7 protein family.</text>
</comment>
<dbReference type="SUPFAM" id="SSF161234">
    <property type="entry name" value="E7 C-terminal domain-like"/>
    <property type="match status" value="1"/>
</dbReference>
<comment type="function">
    <text evidence="18">Plays a role in viral genome replication by driving entry of quiescent cells into the cell cycle. Stimulation of progression from G1 to S phase allows the virus to efficiently use the cellular DNA replicating machinery to achieve viral genome replication. E7 protein has both transforming and trans-activating activities. Induces the disassembly of the E2F1 transcription factor from RB1, with subsequent transcriptional activation of E2F1-regulated S-phase genes. Interferes with host histone deacetylation mediated by HDAC1 and HDAC2, leading to transcription activation. Plays also a role in the inhibition of both antiviral and antiproliferative functions of host interferon alpha. Interaction with host TMEM173/STING impairs the ability of TMEM173/STING to sense cytosolic DNA and promote the production of type I interferon (IFN-alpha and IFN-beta).</text>
</comment>
<dbReference type="EMBL" id="PP410097">
    <property type="protein sequence ID" value="WZK92927.1"/>
    <property type="molecule type" value="Genomic_DNA"/>
</dbReference>
<dbReference type="GO" id="GO:0006351">
    <property type="term" value="P:DNA-templated transcription"/>
    <property type="evidence" value="ECO:0007669"/>
    <property type="project" value="UniProtKB-UniRule"/>
</dbReference>
<sequence length="108" mass="12087">MHALSYWVAMRGKDVDTKDIVLHLEPLPANLLSDEILQDDSEEEQVQLSMYEVGTNCAECSRKVLFTCSATDCAIRSLQALLVESDLNFYCVRCAKALKSADRKNGRS</sequence>
<comment type="subcellular location">
    <subcellularLocation>
        <location evidence="18">Host cytoplasm</location>
    </subcellularLocation>
    <subcellularLocation>
        <location evidence="18">Host nucleus</location>
    </subcellularLocation>
    <text evidence="18">Predominantly found in the host nucleus.</text>
</comment>
<evidence type="ECO:0000256" key="11">
    <source>
        <dbReference type="ARBA" id="ARBA00023125"/>
    </source>
</evidence>
<comment type="function">
    <text evidence="19">E7 protein has both transforming and trans-activating activities.</text>
</comment>
<dbReference type="InterPro" id="IPR000148">
    <property type="entry name" value="Papilloma_E7"/>
</dbReference>
<dbReference type="GO" id="GO:0030430">
    <property type="term" value="C:host cell cytoplasm"/>
    <property type="evidence" value="ECO:0007669"/>
    <property type="project" value="UniProtKB-SubCell"/>
</dbReference>
<accession>A0AAU6S5C6</accession>
<feature type="short sequence motif" description="Nuclear export signal" evidence="18">
    <location>
        <begin position="75"/>
        <end position="83"/>
    </location>
</feature>
<keyword evidence="17 18" id="KW-1078">G1/S host cell cycle checkpoint dysregulation by virus</keyword>
<organism evidence="20">
    <name type="scientific">Pipistrellus kuhlii papillomavirus</name>
    <dbReference type="NCBI Taxonomy" id="3140005"/>
    <lineage>
        <taxon>Viruses</taxon>
        <taxon>Monodnaviria</taxon>
        <taxon>Shotokuvirae</taxon>
        <taxon>Cossaviricota</taxon>
        <taxon>Papovaviricetes</taxon>
        <taxon>Zurhausenvirales</taxon>
        <taxon>Papillomaviridae</taxon>
    </lineage>
</organism>
<gene>
    <name evidence="18" type="primary">E7</name>
</gene>
<dbReference type="GO" id="GO:0039502">
    <property type="term" value="P:symbiont-mediated suppression of host type I interferon-mediated signaling pathway"/>
    <property type="evidence" value="ECO:0007669"/>
    <property type="project" value="UniProtKB-UniRule"/>
</dbReference>
<evidence type="ECO:0000256" key="13">
    <source>
        <dbReference type="ARBA" id="ARBA00023163"/>
    </source>
</evidence>
<evidence type="ECO:0000256" key="16">
    <source>
        <dbReference type="ARBA" id="ARBA00023280"/>
    </source>
</evidence>
<keyword evidence="5 18" id="KW-1090">Inhibition of host innate immune response by virus</keyword>
<dbReference type="GO" id="GO:0042025">
    <property type="term" value="C:host cell nucleus"/>
    <property type="evidence" value="ECO:0007669"/>
    <property type="project" value="UniProtKB-SubCell"/>
</dbReference>
<evidence type="ECO:0000256" key="4">
    <source>
        <dbReference type="ARBA" id="ARBA00022581"/>
    </source>
</evidence>
<evidence type="ECO:0000256" key="3">
    <source>
        <dbReference type="ARBA" id="ARBA00022562"/>
    </source>
</evidence>
<evidence type="ECO:0000256" key="8">
    <source>
        <dbReference type="ARBA" id="ARBA00022830"/>
    </source>
</evidence>
<evidence type="ECO:0000256" key="7">
    <source>
        <dbReference type="ARBA" id="ARBA00022771"/>
    </source>
</evidence>
<keyword evidence="4 18" id="KW-0945">Host-virus interaction</keyword>
<keyword evidence="2 18" id="KW-0244">Early protein</keyword>
<dbReference type="GO" id="GO:0039645">
    <property type="term" value="P:symbiont-mediated perturbation of host cell cycle G1/S transition checkpoint"/>
    <property type="evidence" value="ECO:0007669"/>
    <property type="project" value="UniProtKB-UniRule"/>
</dbReference>
<reference evidence="20" key="2">
    <citation type="submission" date="2024-02" db="EMBL/GenBank/DDBJ databases">
        <authorList>
            <person name="Buigues J."/>
            <person name="Vinals A."/>
            <person name="Martinez-Recio R."/>
            <person name="S Monros J."/>
            <person name="Sanjuan R."/>
            <person name="Cuevas J.M."/>
        </authorList>
    </citation>
    <scope>NUCLEOTIDE SEQUENCE</scope>
    <source>
        <strain evidence="20">MAVG45</strain>
    </source>
</reference>
<keyword evidence="15" id="KW-0922">Interferon antiviral system evasion</keyword>
<evidence type="ECO:0000256" key="19">
    <source>
        <dbReference type="PIRNR" id="PIRNR003407"/>
    </source>
</evidence>
<comment type="PTM">
    <text evidence="18">Highly phosphorylated.</text>
</comment>